<comment type="caution">
    <text evidence="2">The sequence shown here is derived from an EMBL/GenBank/DDBJ whole genome shotgun (WGS) entry which is preliminary data.</text>
</comment>
<protein>
    <submittedName>
        <fullName evidence="2">DUF3810 domain-containing protein</fullName>
    </submittedName>
</protein>
<feature type="transmembrane region" description="Helical" evidence="1">
    <location>
        <begin position="95"/>
        <end position="115"/>
    </location>
</feature>
<accession>A0ABU8I8X1</accession>
<keyword evidence="3" id="KW-1185">Reference proteome</keyword>
<keyword evidence="1" id="KW-1133">Transmembrane helix</keyword>
<organism evidence="2 3">
    <name type="scientific">Sphingobacterium tenebrionis</name>
    <dbReference type="NCBI Taxonomy" id="3111775"/>
    <lineage>
        <taxon>Bacteria</taxon>
        <taxon>Pseudomonadati</taxon>
        <taxon>Bacteroidota</taxon>
        <taxon>Sphingobacteriia</taxon>
        <taxon>Sphingobacteriales</taxon>
        <taxon>Sphingobacteriaceae</taxon>
        <taxon>Sphingobacterium</taxon>
    </lineage>
</organism>
<dbReference type="EMBL" id="JAYLLN010000036">
    <property type="protein sequence ID" value="MEI5985865.1"/>
    <property type="molecule type" value="Genomic_DNA"/>
</dbReference>
<evidence type="ECO:0000313" key="3">
    <source>
        <dbReference type="Proteomes" id="UP001363035"/>
    </source>
</evidence>
<keyword evidence="1" id="KW-0812">Transmembrane</keyword>
<name>A0ABU8I8X1_9SPHI</name>
<evidence type="ECO:0000313" key="2">
    <source>
        <dbReference type="EMBL" id="MEI5985865.1"/>
    </source>
</evidence>
<gene>
    <name evidence="2" type="ORF">VJ786_13250</name>
</gene>
<dbReference type="Pfam" id="PF12725">
    <property type="entry name" value="DUF3810"/>
    <property type="match status" value="1"/>
</dbReference>
<proteinExistence type="predicted"/>
<dbReference type="Proteomes" id="UP001363035">
    <property type="component" value="Unassembled WGS sequence"/>
</dbReference>
<reference evidence="2 3" key="1">
    <citation type="submission" date="2024-01" db="EMBL/GenBank/DDBJ databases">
        <title>Sphingobacterium tenebrionis sp. nov., a novel endophyte isolated from tenebrio molitor intestines.</title>
        <authorList>
            <person name="Zhang C."/>
        </authorList>
    </citation>
    <scope>NUCLEOTIDE SEQUENCE [LARGE SCALE GENOMIC DNA]</scope>
    <source>
        <strain evidence="2 3">PU5-4</strain>
    </source>
</reference>
<keyword evidence="1" id="KW-0472">Membrane</keyword>
<sequence>MWIRAIKNRLIWLTLLVLMTIGFNVLMSFPEWIEDNYSRTFYPIFSYLPKFLFSWIPFSVGDLFYAGIVVFLLVLLWKGIAGLFKKQFSESLKAFLTLLVGLLGIYAFFNISWGLNYYRIPVSKQMGIAVDTVRLEDHLTVLEAHIETANLLRSGLDWRNQDRSKINKDIEGLMQEDVVFPMLSHSQVKIKNPLFNSFASYMGVSGYFNPFTHEAHINGAMPMAGYPFTVSHELAHQMGIGFEDECNFIAFVKLKDHQNSFYSYAAYYESVRYLLNSLYLVDKGLFEQYKERLSEKVLADLKEEQEYWKRYTGWISDFSGLFYDQYLKHNNQAEGMARYGMVSRLIINYSVGDLNR</sequence>
<dbReference type="RefSeq" id="WP_336557873.1">
    <property type="nucleotide sequence ID" value="NZ_JAYLLN010000036.1"/>
</dbReference>
<dbReference type="InterPro" id="IPR024294">
    <property type="entry name" value="DUF3810"/>
</dbReference>
<feature type="transmembrane region" description="Helical" evidence="1">
    <location>
        <begin position="52"/>
        <end position="75"/>
    </location>
</feature>
<evidence type="ECO:0000256" key="1">
    <source>
        <dbReference type="SAM" id="Phobius"/>
    </source>
</evidence>